<evidence type="ECO:0000313" key="1">
    <source>
        <dbReference type="EMBL" id="SVC37611.1"/>
    </source>
</evidence>
<accession>A0A382LRT4</accession>
<reference evidence="1" key="1">
    <citation type="submission" date="2018-05" db="EMBL/GenBank/DDBJ databases">
        <authorList>
            <person name="Lanie J.A."/>
            <person name="Ng W.-L."/>
            <person name="Kazmierczak K.M."/>
            <person name="Andrzejewski T.M."/>
            <person name="Davidsen T.M."/>
            <person name="Wayne K.J."/>
            <person name="Tettelin H."/>
            <person name="Glass J.I."/>
            <person name="Rusch D."/>
            <person name="Podicherti R."/>
            <person name="Tsui H.-C.T."/>
            <person name="Winkler M.E."/>
        </authorList>
    </citation>
    <scope>NUCLEOTIDE SEQUENCE</scope>
</reference>
<dbReference type="AlphaFoldDB" id="A0A382LRT4"/>
<sequence>MAFALGAFLREDMVKMRLSTFETTLARPAETLRRTAIGFQFRHSELLAA</sequence>
<protein>
    <submittedName>
        <fullName evidence="1">Uncharacterized protein</fullName>
    </submittedName>
</protein>
<proteinExistence type="predicted"/>
<name>A0A382LRT4_9ZZZZ</name>
<gene>
    <name evidence="1" type="ORF">METZ01_LOCUS290465</name>
</gene>
<organism evidence="1">
    <name type="scientific">marine metagenome</name>
    <dbReference type="NCBI Taxonomy" id="408172"/>
    <lineage>
        <taxon>unclassified sequences</taxon>
        <taxon>metagenomes</taxon>
        <taxon>ecological metagenomes</taxon>
    </lineage>
</organism>
<dbReference type="EMBL" id="UINC01087868">
    <property type="protein sequence ID" value="SVC37611.1"/>
    <property type="molecule type" value="Genomic_DNA"/>
</dbReference>